<dbReference type="PROSITE" id="PS51257">
    <property type="entry name" value="PROKAR_LIPOPROTEIN"/>
    <property type="match status" value="1"/>
</dbReference>
<organism evidence="1 2">
    <name type="scientific">Psychrobacter halodurans</name>
    <dbReference type="NCBI Taxonomy" id="2818439"/>
    <lineage>
        <taxon>Bacteria</taxon>
        <taxon>Pseudomonadati</taxon>
        <taxon>Pseudomonadota</taxon>
        <taxon>Gammaproteobacteria</taxon>
        <taxon>Moraxellales</taxon>
        <taxon>Moraxellaceae</taxon>
        <taxon>Psychrobacter</taxon>
    </lineage>
</organism>
<accession>A0AAW4IVN4</accession>
<protein>
    <recommendedName>
        <fullName evidence="3">Lipoprotein</fullName>
    </recommendedName>
</protein>
<reference evidence="1 2" key="1">
    <citation type="submission" date="2021-03" db="EMBL/GenBank/DDBJ databases">
        <authorList>
            <person name="Shang D.-D."/>
            <person name="Du Z.-J."/>
            <person name="Chen G.-J."/>
        </authorList>
    </citation>
    <scope>NUCLEOTIDE SEQUENCE [LARGE SCALE GENOMIC DNA]</scope>
    <source>
        <strain evidence="1 2">F2608</strain>
    </source>
</reference>
<proteinExistence type="predicted"/>
<sequence length="106" mass="10861">MAMLYKMDKNWLTVGLVAAALTLSACGKKDDAPMETEPAVDAQTTVETEATGVATAKSSDDVAVATADTSVDDAMAVGDNDDVAVATADDAEVLDGTESSEHISTY</sequence>
<gene>
    <name evidence="1" type="ORF">J3491_05600</name>
</gene>
<dbReference type="EMBL" id="JAGBKN010000008">
    <property type="protein sequence ID" value="MBO1516808.1"/>
    <property type="molecule type" value="Genomic_DNA"/>
</dbReference>
<evidence type="ECO:0000313" key="1">
    <source>
        <dbReference type="EMBL" id="MBO1516808.1"/>
    </source>
</evidence>
<evidence type="ECO:0008006" key="3">
    <source>
        <dbReference type="Google" id="ProtNLM"/>
    </source>
</evidence>
<name>A0AAW4IVN4_9GAMM</name>
<keyword evidence="2" id="KW-1185">Reference proteome</keyword>
<comment type="caution">
    <text evidence="1">The sequence shown here is derived from an EMBL/GenBank/DDBJ whole genome shotgun (WGS) entry which is preliminary data.</text>
</comment>
<evidence type="ECO:0000313" key="2">
    <source>
        <dbReference type="Proteomes" id="UP000664161"/>
    </source>
</evidence>
<dbReference type="AlphaFoldDB" id="A0AAW4IVN4"/>
<dbReference type="RefSeq" id="WP_207969459.1">
    <property type="nucleotide sequence ID" value="NZ_JAGBKN010000008.1"/>
</dbReference>
<dbReference type="Proteomes" id="UP000664161">
    <property type="component" value="Unassembled WGS sequence"/>
</dbReference>